<dbReference type="EMBL" id="JAYRBN010000059">
    <property type="protein sequence ID" value="KAL2741380.1"/>
    <property type="molecule type" value="Genomic_DNA"/>
</dbReference>
<accession>A0ABD2C8K2</accession>
<protein>
    <submittedName>
        <fullName evidence="2">Uncharacterized protein</fullName>
    </submittedName>
</protein>
<sequence>MALEEEEEAATKKKFIRIRIKLWSGDTELREKTNSSVRLILTLTSSVLLRILTSTHRNFHSTHSPQSGDTELRETTIKSSVRPLLTVNGSALLRILTSTDRNFHSTHSPQSGDTGLRETTTNSSVRPTLTINSSVWIRISTSTHRNFHKLNYGGGDTFPPVTPIRWTLTAAELNCGVGILGFVKQQQTQAIKLWSGDTGLRETTTNSSVRPILTVNGSVLLRISTSTHRNFHSTHSPEWGYSPTRDDNISGPTATVSDLLRISTSTHCSFCSTHSLEVIEKSQYLNCEVGILGFQRQQQSRVFDRLLQLLVQLCFGLQRENLKIFVEDIRASINEELIQIYNRLFDFTLKCEVGILGFERRQQRWVFDWPIQFRVQLCFELRRENLEIFAEDIRTSINEEFTLRFCAFERL</sequence>
<name>A0ABD2C8K2_VESMC</name>
<reference evidence="2 3" key="1">
    <citation type="journal article" date="2024" name="Ann. Entomol. Soc. Am.">
        <title>Genomic analyses of the southern and eastern yellowjacket wasps (Hymenoptera: Vespidae) reveal evolutionary signatures of social life.</title>
        <authorList>
            <person name="Catto M.A."/>
            <person name="Caine P.B."/>
            <person name="Orr S.E."/>
            <person name="Hunt B.G."/>
            <person name="Goodisman M.A.D."/>
        </authorList>
    </citation>
    <scope>NUCLEOTIDE SEQUENCE [LARGE SCALE GENOMIC DNA]</scope>
    <source>
        <strain evidence="2">232</strain>
        <tissue evidence="2">Head and thorax</tissue>
    </source>
</reference>
<gene>
    <name evidence="2" type="ORF">V1477_010441</name>
</gene>
<dbReference type="Proteomes" id="UP001607303">
    <property type="component" value="Unassembled WGS sequence"/>
</dbReference>
<evidence type="ECO:0000313" key="3">
    <source>
        <dbReference type="Proteomes" id="UP001607303"/>
    </source>
</evidence>
<keyword evidence="3" id="KW-1185">Reference proteome</keyword>
<evidence type="ECO:0000313" key="2">
    <source>
        <dbReference type="EMBL" id="KAL2741380.1"/>
    </source>
</evidence>
<dbReference type="AlphaFoldDB" id="A0ABD2C8K2"/>
<proteinExistence type="predicted"/>
<organism evidence="2 3">
    <name type="scientific">Vespula maculifrons</name>
    <name type="common">Eastern yellow jacket</name>
    <name type="synonym">Wasp</name>
    <dbReference type="NCBI Taxonomy" id="7453"/>
    <lineage>
        <taxon>Eukaryota</taxon>
        <taxon>Metazoa</taxon>
        <taxon>Ecdysozoa</taxon>
        <taxon>Arthropoda</taxon>
        <taxon>Hexapoda</taxon>
        <taxon>Insecta</taxon>
        <taxon>Pterygota</taxon>
        <taxon>Neoptera</taxon>
        <taxon>Endopterygota</taxon>
        <taxon>Hymenoptera</taxon>
        <taxon>Apocrita</taxon>
        <taxon>Aculeata</taxon>
        <taxon>Vespoidea</taxon>
        <taxon>Vespidae</taxon>
        <taxon>Vespinae</taxon>
        <taxon>Vespula</taxon>
    </lineage>
</organism>
<evidence type="ECO:0000256" key="1">
    <source>
        <dbReference type="SAM" id="MobiDB-lite"/>
    </source>
</evidence>
<comment type="caution">
    <text evidence="2">The sequence shown here is derived from an EMBL/GenBank/DDBJ whole genome shotgun (WGS) entry which is preliminary data.</text>
</comment>
<feature type="region of interest" description="Disordered" evidence="1">
    <location>
        <begin position="103"/>
        <end position="124"/>
    </location>
</feature>